<dbReference type="InterPro" id="IPR036179">
    <property type="entry name" value="Ig-like_dom_sf"/>
</dbReference>
<feature type="domain" description="Immunoglobulin" evidence="1">
    <location>
        <begin position="1"/>
        <end position="92"/>
    </location>
</feature>
<protein>
    <recommendedName>
        <fullName evidence="1">Immunoglobulin domain-containing protein</fullName>
    </recommendedName>
</protein>
<dbReference type="PANTHER" id="PTHR21063">
    <property type="entry name" value="LFA-3"/>
    <property type="match status" value="1"/>
</dbReference>
<dbReference type="AlphaFoldDB" id="A0A8C2BVZ4"/>
<evidence type="ECO:0000259" key="1">
    <source>
        <dbReference type="SMART" id="SM00409"/>
    </source>
</evidence>
<reference evidence="2" key="1">
    <citation type="submission" date="2025-08" db="UniProtKB">
        <authorList>
            <consortium name="Ensembl"/>
        </authorList>
    </citation>
    <scope>IDENTIFICATION</scope>
</reference>
<sequence length="202" mass="22505">MEGDSVTLHNDLTQIEKFSLLEWKFGDPVIARIDGKDISYPSPTEIFRDRLQLDETGPLTIKNMKTKHSGLYELQISHSDGISESKFNVTVYESPSEAGKADVKSLSVKEGAPVTLQTDVKLDGDELIVWRCGDKGRLIAKADIEAKSSTLYDTDERFRGDHQTGSLTITDTRTTDSGFYTVKISSKKQTSYQRFTLTVSGE</sequence>
<dbReference type="PANTHER" id="PTHR21063:SF4">
    <property type="entry name" value="CD48 ANTIGEN-RELATED"/>
    <property type="match status" value="1"/>
</dbReference>
<proteinExistence type="predicted"/>
<dbReference type="Gene3D" id="2.60.40.10">
    <property type="entry name" value="Immunoglobulins"/>
    <property type="match status" value="2"/>
</dbReference>
<dbReference type="InterPro" id="IPR013783">
    <property type="entry name" value="Ig-like_fold"/>
</dbReference>
<dbReference type="Pfam" id="PF07686">
    <property type="entry name" value="V-set"/>
    <property type="match status" value="1"/>
</dbReference>
<dbReference type="Proteomes" id="UP000694701">
    <property type="component" value="Unplaced"/>
</dbReference>
<dbReference type="SUPFAM" id="SSF48726">
    <property type="entry name" value="Immunoglobulin"/>
    <property type="match status" value="2"/>
</dbReference>
<dbReference type="InterPro" id="IPR003599">
    <property type="entry name" value="Ig_sub"/>
</dbReference>
<dbReference type="SMART" id="SM00409">
    <property type="entry name" value="IG"/>
    <property type="match status" value="2"/>
</dbReference>
<evidence type="ECO:0000313" key="3">
    <source>
        <dbReference type="Proteomes" id="UP000694701"/>
    </source>
</evidence>
<dbReference type="InterPro" id="IPR013106">
    <property type="entry name" value="Ig_V-set"/>
</dbReference>
<name>A0A8C2BVZ4_CYPCA</name>
<evidence type="ECO:0000313" key="2">
    <source>
        <dbReference type="Ensembl" id="ENSCCRP00020003282.1"/>
    </source>
</evidence>
<dbReference type="Ensembl" id="ENSCCRT00020003800.1">
    <property type="protein sequence ID" value="ENSCCRP00020003282.1"/>
    <property type="gene ID" value="ENSCCRG00020001909.1"/>
</dbReference>
<organism evidence="2 3">
    <name type="scientific">Cyprinus carpio</name>
    <name type="common">Common carp</name>
    <dbReference type="NCBI Taxonomy" id="7962"/>
    <lineage>
        <taxon>Eukaryota</taxon>
        <taxon>Metazoa</taxon>
        <taxon>Chordata</taxon>
        <taxon>Craniata</taxon>
        <taxon>Vertebrata</taxon>
        <taxon>Euteleostomi</taxon>
        <taxon>Actinopterygii</taxon>
        <taxon>Neopterygii</taxon>
        <taxon>Teleostei</taxon>
        <taxon>Ostariophysi</taxon>
        <taxon>Cypriniformes</taxon>
        <taxon>Cyprinidae</taxon>
        <taxon>Cyprininae</taxon>
        <taxon>Cyprinus</taxon>
    </lineage>
</organism>
<feature type="domain" description="Immunoglobulin" evidence="1">
    <location>
        <begin position="103"/>
        <end position="200"/>
    </location>
</feature>
<accession>A0A8C2BVZ4</accession>